<name>A0ABV1A0U4_9TELE</name>
<evidence type="ECO:0000256" key="1">
    <source>
        <dbReference type="SAM" id="MobiDB-lite"/>
    </source>
</evidence>
<dbReference type="Proteomes" id="UP001469553">
    <property type="component" value="Unassembled WGS sequence"/>
</dbReference>
<feature type="compositionally biased region" description="Polar residues" evidence="1">
    <location>
        <begin position="36"/>
        <end position="48"/>
    </location>
</feature>
<accession>A0ABV1A0U4</accession>
<dbReference type="EMBL" id="JAHRIP010078230">
    <property type="protein sequence ID" value="MEQ2312144.1"/>
    <property type="molecule type" value="Genomic_DNA"/>
</dbReference>
<proteinExistence type="predicted"/>
<organism evidence="2 3">
    <name type="scientific">Ameca splendens</name>
    <dbReference type="NCBI Taxonomy" id="208324"/>
    <lineage>
        <taxon>Eukaryota</taxon>
        <taxon>Metazoa</taxon>
        <taxon>Chordata</taxon>
        <taxon>Craniata</taxon>
        <taxon>Vertebrata</taxon>
        <taxon>Euteleostomi</taxon>
        <taxon>Actinopterygii</taxon>
        <taxon>Neopterygii</taxon>
        <taxon>Teleostei</taxon>
        <taxon>Neoteleostei</taxon>
        <taxon>Acanthomorphata</taxon>
        <taxon>Ovalentaria</taxon>
        <taxon>Atherinomorphae</taxon>
        <taxon>Cyprinodontiformes</taxon>
        <taxon>Goodeidae</taxon>
        <taxon>Ameca</taxon>
    </lineage>
</organism>
<evidence type="ECO:0000313" key="2">
    <source>
        <dbReference type="EMBL" id="MEQ2312144.1"/>
    </source>
</evidence>
<keyword evidence="3" id="KW-1185">Reference proteome</keyword>
<reference evidence="2 3" key="1">
    <citation type="submission" date="2021-06" db="EMBL/GenBank/DDBJ databases">
        <authorList>
            <person name="Palmer J.M."/>
        </authorList>
    </citation>
    <scope>NUCLEOTIDE SEQUENCE [LARGE SCALE GENOMIC DNA]</scope>
    <source>
        <strain evidence="2 3">AS_MEX2019</strain>
        <tissue evidence="2">Muscle</tissue>
    </source>
</reference>
<feature type="region of interest" description="Disordered" evidence="1">
    <location>
        <begin position="1"/>
        <end position="109"/>
    </location>
</feature>
<protein>
    <submittedName>
        <fullName evidence="2">Uncharacterized protein</fullName>
    </submittedName>
</protein>
<comment type="caution">
    <text evidence="2">The sequence shown here is derived from an EMBL/GenBank/DDBJ whole genome shotgun (WGS) entry which is preliminary data.</text>
</comment>
<sequence length="109" mass="12448">MNQEHNRSMIQSKKNNNKRMSQNLNYEKHKKKPETKNQTTPNHNTTPSLRADTRRPQDSKIYPNKMGGGGLGRRAKNKNRVQAGDQEVVPSRHRVPAGDRTCTKDVEAN</sequence>
<gene>
    <name evidence="2" type="ORF">AMECASPLE_027857</name>
</gene>
<evidence type="ECO:0000313" key="3">
    <source>
        <dbReference type="Proteomes" id="UP001469553"/>
    </source>
</evidence>
<feature type="compositionally biased region" description="Polar residues" evidence="1">
    <location>
        <begin position="8"/>
        <end position="25"/>
    </location>
</feature>